<reference evidence="1" key="1">
    <citation type="submission" date="2023-06" db="EMBL/GenBank/DDBJ databases">
        <title>Genomic Diversity of Vibrio spp. and Metagenomic Analysis of Pathogens in Florida Gulf Coastal Waters Following Hurricane Ian.</title>
        <authorList>
            <person name="Brumfield K.D."/>
        </authorList>
    </citation>
    <scope>NUCLEOTIDE SEQUENCE</scope>
    <source>
        <strain evidence="1">WBS2B-138</strain>
    </source>
</reference>
<accession>A0AAW8Q089</accession>
<evidence type="ECO:0000313" key="2">
    <source>
        <dbReference type="Proteomes" id="UP001253193"/>
    </source>
</evidence>
<dbReference type="AlphaFoldDB" id="A0AAW8Q089"/>
<dbReference type="Proteomes" id="UP001253193">
    <property type="component" value="Unassembled WGS sequence"/>
</dbReference>
<protein>
    <submittedName>
        <fullName evidence="1">Uncharacterized protein</fullName>
    </submittedName>
</protein>
<name>A0AAW8Q089_VIBPH</name>
<evidence type="ECO:0000313" key="1">
    <source>
        <dbReference type="EMBL" id="MDS1821059.1"/>
    </source>
</evidence>
<organism evidence="1 2">
    <name type="scientific">Vibrio parahaemolyticus</name>
    <dbReference type="NCBI Taxonomy" id="670"/>
    <lineage>
        <taxon>Bacteria</taxon>
        <taxon>Pseudomonadati</taxon>
        <taxon>Pseudomonadota</taxon>
        <taxon>Gammaproteobacteria</taxon>
        <taxon>Vibrionales</taxon>
        <taxon>Vibrionaceae</taxon>
        <taxon>Vibrio</taxon>
    </lineage>
</organism>
<gene>
    <name evidence="1" type="ORF">QX249_10345</name>
</gene>
<comment type="caution">
    <text evidence="1">The sequence shown here is derived from an EMBL/GenBank/DDBJ whole genome shotgun (WGS) entry which is preliminary data.</text>
</comment>
<proteinExistence type="predicted"/>
<dbReference type="EMBL" id="JAUHGG010000003">
    <property type="protein sequence ID" value="MDS1821059.1"/>
    <property type="molecule type" value="Genomic_DNA"/>
</dbReference>
<sequence length="306" mass="34904">MLNKSIQKKIARLHLSYAFGHRADTIAQKAEREAHKLILSLSDNIITVSPELELLRTRQIKDLAEKVKEKGVEDSKLFVGASANIANNIQWTQGAENYAKKYEEIIHESNLIGEEIYDTVVNLSIKFDQEALEAISSAIEAVAKKEGFKFKVEKSYFDFSREFRVHIDDVGSMAFYTTTVGARAIHKIITSVCSWDQYRLSVNFHALDFEVEEFDLDTAQIGRYSHNKIDANCSIFGKELNDSCLNEDDLYKAIGAMFTASHYSKGNREWFNYEDDRKGNYTPLRQVKDLCKELGFESAVALLEKQ</sequence>
<dbReference type="RefSeq" id="WP_311019867.1">
    <property type="nucleotide sequence ID" value="NZ_JAUHGG010000003.1"/>
</dbReference>